<keyword evidence="3" id="KW-1185">Reference proteome</keyword>
<evidence type="ECO:0000259" key="1">
    <source>
        <dbReference type="Pfam" id="PF20516"/>
    </source>
</evidence>
<evidence type="ECO:0000313" key="2">
    <source>
        <dbReference type="EMBL" id="OCK73725.1"/>
    </source>
</evidence>
<dbReference type="Pfam" id="PF20516">
    <property type="entry name" value="PDDEXK_12"/>
    <property type="match status" value="1"/>
</dbReference>
<organism evidence="2 3">
    <name type="scientific">Lepidopterella palustris CBS 459.81</name>
    <dbReference type="NCBI Taxonomy" id="1314670"/>
    <lineage>
        <taxon>Eukaryota</taxon>
        <taxon>Fungi</taxon>
        <taxon>Dikarya</taxon>
        <taxon>Ascomycota</taxon>
        <taxon>Pezizomycotina</taxon>
        <taxon>Dothideomycetes</taxon>
        <taxon>Pleosporomycetidae</taxon>
        <taxon>Mytilinidiales</taxon>
        <taxon>Argynnaceae</taxon>
        <taxon>Lepidopterella</taxon>
    </lineage>
</organism>
<proteinExistence type="predicted"/>
<dbReference type="Proteomes" id="UP000250266">
    <property type="component" value="Unassembled WGS sequence"/>
</dbReference>
<accession>A0A8E2DY28</accession>
<dbReference type="InterPro" id="IPR046797">
    <property type="entry name" value="PDDEXK_12"/>
</dbReference>
<feature type="domain" description="PD-(D/E)XK nuclease-like" evidence="1">
    <location>
        <begin position="2"/>
        <end position="130"/>
    </location>
</feature>
<dbReference type="EMBL" id="KV745675">
    <property type="protein sequence ID" value="OCK73725.1"/>
    <property type="molecule type" value="Genomic_DNA"/>
</dbReference>
<evidence type="ECO:0000313" key="3">
    <source>
        <dbReference type="Proteomes" id="UP000250266"/>
    </source>
</evidence>
<name>A0A8E2DY28_9PEZI</name>
<dbReference type="AlphaFoldDB" id="A0A8E2DY28"/>
<reference evidence="2 3" key="1">
    <citation type="journal article" date="2016" name="Nat. Commun.">
        <title>Ectomycorrhizal ecology is imprinted in the genome of the dominant symbiotic fungus Cenococcum geophilum.</title>
        <authorList>
            <consortium name="DOE Joint Genome Institute"/>
            <person name="Peter M."/>
            <person name="Kohler A."/>
            <person name="Ohm R.A."/>
            <person name="Kuo A."/>
            <person name="Krutzmann J."/>
            <person name="Morin E."/>
            <person name="Arend M."/>
            <person name="Barry K.W."/>
            <person name="Binder M."/>
            <person name="Choi C."/>
            <person name="Clum A."/>
            <person name="Copeland A."/>
            <person name="Grisel N."/>
            <person name="Haridas S."/>
            <person name="Kipfer T."/>
            <person name="LaButti K."/>
            <person name="Lindquist E."/>
            <person name="Lipzen A."/>
            <person name="Maire R."/>
            <person name="Meier B."/>
            <person name="Mihaltcheva S."/>
            <person name="Molinier V."/>
            <person name="Murat C."/>
            <person name="Poggeler S."/>
            <person name="Quandt C.A."/>
            <person name="Sperisen C."/>
            <person name="Tritt A."/>
            <person name="Tisserant E."/>
            <person name="Crous P.W."/>
            <person name="Henrissat B."/>
            <person name="Nehls U."/>
            <person name="Egli S."/>
            <person name="Spatafora J.W."/>
            <person name="Grigoriev I.V."/>
            <person name="Martin F.M."/>
        </authorList>
    </citation>
    <scope>NUCLEOTIDE SEQUENCE [LARGE SCALE GENOMIC DNA]</scope>
    <source>
        <strain evidence="2 3">CBS 459.81</strain>
    </source>
</reference>
<feature type="non-terminal residue" evidence="2">
    <location>
        <position position="1"/>
    </location>
</feature>
<sequence>QTQSIRSNVLPLSLTTNSRIRKRADYTFSFQGEAVSPIYARLEAINRSENIGHTTDPFINHFALFSGIEVKRGGGDAEEALAQLAVWLCAGLENHRQLAECTAEDLLPMVGWTVVGPEWRLYMAYRALNQNGVDTTVHGISA</sequence>
<gene>
    <name evidence="2" type="ORF">K432DRAFT_312186</name>
</gene>
<protein>
    <recommendedName>
        <fullName evidence="1">PD-(D/E)XK nuclease-like domain-containing protein</fullName>
    </recommendedName>
</protein>
<dbReference type="OrthoDB" id="3708681at2759"/>